<dbReference type="InterPro" id="IPR005302">
    <property type="entry name" value="MoCF_Sase_C"/>
</dbReference>
<evidence type="ECO:0000313" key="2">
    <source>
        <dbReference type="EMBL" id="CAB4699516.1"/>
    </source>
</evidence>
<organism evidence="2">
    <name type="scientific">freshwater metagenome</name>
    <dbReference type="NCBI Taxonomy" id="449393"/>
    <lineage>
        <taxon>unclassified sequences</taxon>
        <taxon>metagenomes</taxon>
        <taxon>ecological metagenomes</taxon>
    </lineage>
</organism>
<dbReference type="InterPro" id="IPR052716">
    <property type="entry name" value="MOSC_domain"/>
</dbReference>
<dbReference type="PROSITE" id="PS51340">
    <property type="entry name" value="MOSC"/>
    <property type="match status" value="1"/>
</dbReference>
<dbReference type="GO" id="GO:0030170">
    <property type="term" value="F:pyridoxal phosphate binding"/>
    <property type="evidence" value="ECO:0007669"/>
    <property type="project" value="InterPro"/>
</dbReference>
<name>A0A6J6PLU9_9ZZZZ</name>
<reference evidence="2" key="1">
    <citation type="submission" date="2020-05" db="EMBL/GenBank/DDBJ databases">
        <authorList>
            <person name="Chiriac C."/>
            <person name="Salcher M."/>
            <person name="Ghai R."/>
            <person name="Kavagutti S V."/>
        </authorList>
    </citation>
    <scope>NUCLEOTIDE SEQUENCE</scope>
</reference>
<dbReference type="PANTHER" id="PTHR36930:SF1">
    <property type="entry name" value="MOSC DOMAIN-CONTAINING PROTEIN"/>
    <property type="match status" value="1"/>
</dbReference>
<dbReference type="Pfam" id="PF03473">
    <property type="entry name" value="MOSC"/>
    <property type="match status" value="1"/>
</dbReference>
<dbReference type="GO" id="GO:0003824">
    <property type="term" value="F:catalytic activity"/>
    <property type="evidence" value="ECO:0007669"/>
    <property type="project" value="InterPro"/>
</dbReference>
<accession>A0A6J6PLU9</accession>
<dbReference type="AlphaFoldDB" id="A0A6J6PLU9"/>
<dbReference type="EMBL" id="CAEZXP010000003">
    <property type="protein sequence ID" value="CAB4699516.1"/>
    <property type="molecule type" value="Genomic_DNA"/>
</dbReference>
<dbReference type="Gene3D" id="2.40.33.20">
    <property type="entry name" value="PK beta-barrel domain-like"/>
    <property type="match status" value="1"/>
</dbReference>
<dbReference type="SUPFAM" id="SSF50800">
    <property type="entry name" value="PK beta-barrel domain-like"/>
    <property type="match status" value="1"/>
</dbReference>
<dbReference type="InterPro" id="IPR011037">
    <property type="entry name" value="Pyrv_Knase-like_insert_dom_sf"/>
</dbReference>
<dbReference type="GO" id="GO:0030151">
    <property type="term" value="F:molybdenum ion binding"/>
    <property type="evidence" value="ECO:0007669"/>
    <property type="project" value="InterPro"/>
</dbReference>
<evidence type="ECO:0000259" key="1">
    <source>
        <dbReference type="PROSITE" id="PS51340"/>
    </source>
</evidence>
<sequence>MHVESIAIGPSDALAPVTSVTAVAGRGLEGDRHFSANPKPGESLTLIESEVLEEVGLSGIESRRQVVVRGVRLNDLIGKRFRVGEVECVGVEICEPCSHLQKLTRPGIIQDLLHRGGLNADIITGGTIAVGDAVTPL</sequence>
<dbReference type="PANTHER" id="PTHR36930">
    <property type="entry name" value="METAL-SULFUR CLUSTER BIOSYNTHESIS PROTEINS YUAD-RELATED"/>
    <property type="match status" value="1"/>
</dbReference>
<protein>
    <submittedName>
        <fullName evidence="2">Unannotated protein</fullName>
    </submittedName>
</protein>
<gene>
    <name evidence="2" type="ORF">UFOPK2399_01255</name>
</gene>
<proteinExistence type="predicted"/>
<feature type="domain" description="MOSC" evidence="1">
    <location>
        <begin position="15"/>
        <end position="137"/>
    </location>
</feature>